<name>A0A4R5VFG6_9RHOB</name>
<dbReference type="EMBL" id="SMUV01000048">
    <property type="protein sequence ID" value="TDK51237.1"/>
    <property type="molecule type" value="Genomic_DNA"/>
</dbReference>
<comment type="caution">
    <text evidence="3">The sequence shown here is derived from an EMBL/GenBank/DDBJ whole genome shotgun (WGS) entry which is preliminary data.</text>
</comment>
<accession>A0A4R5VFG6</accession>
<dbReference type="Pfam" id="PF10011">
    <property type="entry name" value="DUF2254"/>
    <property type="match status" value="1"/>
</dbReference>
<feature type="transmembrane region" description="Helical" evidence="2">
    <location>
        <begin position="32"/>
        <end position="54"/>
    </location>
</feature>
<dbReference type="RefSeq" id="WP_133358378.1">
    <property type="nucleotide sequence ID" value="NZ_SMUV01000048.1"/>
</dbReference>
<sequence>MILSLKGPVRIGPEPPSSRRPLLRLGAESARAILSAIAGSMITVAVVTFSMTVLTR</sequence>
<evidence type="ECO:0000313" key="4">
    <source>
        <dbReference type="Proteomes" id="UP000295301"/>
    </source>
</evidence>
<evidence type="ECO:0000256" key="1">
    <source>
        <dbReference type="SAM" id="MobiDB-lite"/>
    </source>
</evidence>
<feature type="region of interest" description="Disordered" evidence="1">
    <location>
        <begin position="1"/>
        <end position="20"/>
    </location>
</feature>
<keyword evidence="4" id="KW-1185">Reference proteome</keyword>
<dbReference type="AlphaFoldDB" id="A0A4R5VFG6"/>
<gene>
    <name evidence="3" type="ORF">E1832_03650</name>
</gene>
<dbReference type="OrthoDB" id="2955631at2"/>
<reference evidence="3 4" key="1">
    <citation type="submission" date="2019-03" db="EMBL/GenBank/DDBJ databases">
        <title>Ruegeria lutea sp. nov., a novel strain, isolated from marine sediment, the Masan Bay, South Korea.</title>
        <authorList>
            <person name="Kim J."/>
            <person name="Kim D.-Y."/>
            <person name="Lee S.-S."/>
        </authorList>
    </citation>
    <scope>NUCLEOTIDE SEQUENCE [LARGE SCALE GENOMIC DNA]</scope>
    <source>
        <strain evidence="3 4">318-1</strain>
    </source>
</reference>
<dbReference type="Proteomes" id="UP000295301">
    <property type="component" value="Unassembled WGS sequence"/>
</dbReference>
<keyword evidence="2" id="KW-0812">Transmembrane</keyword>
<evidence type="ECO:0000256" key="2">
    <source>
        <dbReference type="SAM" id="Phobius"/>
    </source>
</evidence>
<keyword evidence="2" id="KW-1133">Transmembrane helix</keyword>
<organism evidence="3 4">
    <name type="scientific">Antarcticimicrobium luteum</name>
    <dbReference type="NCBI Taxonomy" id="2547397"/>
    <lineage>
        <taxon>Bacteria</taxon>
        <taxon>Pseudomonadati</taxon>
        <taxon>Pseudomonadota</taxon>
        <taxon>Alphaproteobacteria</taxon>
        <taxon>Rhodobacterales</taxon>
        <taxon>Paracoccaceae</taxon>
        <taxon>Antarcticimicrobium</taxon>
    </lineage>
</organism>
<protein>
    <submittedName>
        <fullName evidence="3">DUF2254 domain-containing protein</fullName>
    </submittedName>
</protein>
<keyword evidence="2" id="KW-0472">Membrane</keyword>
<dbReference type="InterPro" id="IPR018723">
    <property type="entry name" value="DUF2254_membrane"/>
</dbReference>
<proteinExistence type="predicted"/>
<evidence type="ECO:0000313" key="3">
    <source>
        <dbReference type="EMBL" id="TDK51237.1"/>
    </source>
</evidence>